<keyword evidence="3" id="KW-1185">Reference proteome</keyword>
<keyword evidence="1" id="KW-0812">Transmembrane</keyword>
<feature type="transmembrane region" description="Helical" evidence="1">
    <location>
        <begin position="158"/>
        <end position="179"/>
    </location>
</feature>
<keyword evidence="1" id="KW-0472">Membrane</keyword>
<gene>
    <name evidence="2" type="ORF">N24_1045</name>
</gene>
<dbReference type="KEGG" id="csur:N24_1045"/>
<sequence>MSQLFHAVSFALLDSVNVLLIGIIVAIAALLPRKGKYGPIATLLVAGDWLGVFLLSILVMLVFDGLEGVVQGFLDSIWFGLILLATGIVSFIATLVSKTDSTRKLDGFLAPVKTPSWKTVGAGLILGIVQSATSLPFYAGLGYLSVGNFGPAIQYGGLVVYATLALSLPIIVAILVGLVRKYPESPVGRLFELVGKNKERVTKWAGYFVALVLCVMGIASMLK</sequence>
<evidence type="ECO:0000313" key="2">
    <source>
        <dbReference type="EMBL" id="BAU95307.1"/>
    </source>
</evidence>
<dbReference type="AlphaFoldDB" id="A0A160PN38"/>
<keyword evidence="1" id="KW-1133">Transmembrane helix</keyword>
<name>A0A160PN38_9CORY</name>
<accession>A0A160PN38</accession>
<dbReference type="EMBL" id="AP017369">
    <property type="protein sequence ID" value="BAU95307.1"/>
    <property type="molecule type" value="Genomic_DNA"/>
</dbReference>
<feature type="transmembrane region" description="Helical" evidence="1">
    <location>
        <begin position="6"/>
        <end position="31"/>
    </location>
</feature>
<evidence type="ECO:0000313" key="3">
    <source>
        <dbReference type="Proteomes" id="UP000218244"/>
    </source>
</evidence>
<feature type="transmembrane region" description="Helical" evidence="1">
    <location>
        <begin position="117"/>
        <end position="138"/>
    </location>
</feature>
<evidence type="ECO:0000256" key="1">
    <source>
        <dbReference type="SAM" id="Phobius"/>
    </source>
</evidence>
<proteinExistence type="predicted"/>
<feature type="transmembrane region" description="Helical" evidence="1">
    <location>
        <begin position="204"/>
        <end position="222"/>
    </location>
</feature>
<feature type="transmembrane region" description="Helical" evidence="1">
    <location>
        <begin position="43"/>
        <end position="65"/>
    </location>
</feature>
<feature type="transmembrane region" description="Helical" evidence="1">
    <location>
        <begin position="77"/>
        <end position="96"/>
    </location>
</feature>
<protein>
    <submittedName>
        <fullName evidence="2">Uncharacterized protein</fullName>
    </submittedName>
</protein>
<reference evidence="2 3" key="1">
    <citation type="submission" date="2016-02" db="EMBL/GenBank/DDBJ databases">
        <title>Corynebacterium glutamicum N24 whole genome sequencing project.</title>
        <authorList>
            <person name="Matsutani M."/>
            <person name="Nangtapong N."/>
            <person name="Yakushi T."/>
            <person name="Matsushita K."/>
        </authorList>
    </citation>
    <scope>NUCLEOTIDE SEQUENCE [LARGE SCALE GENOMIC DNA]</scope>
    <source>
        <strain evidence="2 3">N24</strain>
    </source>
</reference>
<dbReference type="Proteomes" id="UP000218244">
    <property type="component" value="Chromosome"/>
</dbReference>
<organism evidence="2 3">
    <name type="scientific">Corynebacterium suranareeae</name>
    <dbReference type="NCBI Taxonomy" id="2506452"/>
    <lineage>
        <taxon>Bacteria</taxon>
        <taxon>Bacillati</taxon>
        <taxon>Actinomycetota</taxon>
        <taxon>Actinomycetes</taxon>
        <taxon>Mycobacteriales</taxon>
        <taxon>Corynebacteriaceae</taxon>
        <taxon>Corynebacterium</taxon>
    </lineage>
</organism>